<name>A0A1I1NKH6_9FLAO</name>
<dbReference type="GO" id="GO:0009103">
    <property type="term" value="P:lipopolysaccharide biosynthetic process"/>
    <property type="evidence" value="ECO:0007669"/>
    <property type="project" value="TreeGrafter"/>
</dbReference>
<evidence type="ECO:0000259" key="2">
    <source>
        <dbReference type="Pfam" id="PF00534"/>
    </source>
</evidence>
<protein>
    <submittedName>
        <fullName evidence="3">Glycosyltransferase involved in cell wall bisynthesis</fullName>
    </submittedName>
</protein>
<dbReference type="SUPFAM" id="SSF53756">
    <property type="entry name" value="UDP-Glycosyltransferase/glycogen phosphorylase"/>
    <property type="match status" value="1"/>
</dbReference>
<evidence type="ECO:0000313" key="4">
    <source>
        <dbReference type="Proteomes" id="UP000199439"/>
    </source>
</evidence>
<dbReference type="PANTHER" id="PTHR46401">
    <property type="entry name" value="GLYCOSYLTRANSFERASE WBBK-RELATED"/>
    <property type="match status" value="1"/>
</dbReference>
<proteinExistence type="predicted"/>
<sequence length="373" mass="43208">MNKIAIIDHVGNKSGMDFYDISLANELCNNVDVSIFSNFETTNSLNTKVYNKKVFNKKKANETKLDKIIYFFLGHFKAFINTKKRGIKTVLLHSFSYEIKDVLIYIIAKLFRFRIYLIAHDVSGFANSDNQKIKLLILKNITTKVLVHNEFSRKELLKENLNENKIITIRHGGYIDQVNSNISSQEAFSVLNLSKDYKYILFFGQIKEVKGLDVLIKAFHLLNNNKTKLIIAGKVWKDDFGKYQDLINQYNLLDKVILHTRFITDSEKDMFFKISDLVVIPYKKIYQSGVLLTALSYPSIVLCSNLEPNKEVIIDNENGFLFDSNNSQSLSEKIDYILKLSTQEKKITKDNALKTIKYKFNWQYPASQIIKNL</sequence>
<dbReference type="AlphaFoldDB" id="A0A1I1NKH6"/>
<dbReference type="CDD" id="cd03801">
    <property type="entry name" value="GT4_PimA-like"/>
    <property type="match status" value="1"/>
</dbReference>
<keyword evidence="1 3" id="KW-0808">Transferase</keyword>
<accession>A0A1I1NKH6</accession>
<dbReference type="Gene3D" id="3.40.50.2000">
    <property type="entry name" value="Glycogen Phosphorylase B"/>
    <property type="match status" value="2"/>
</dbReference>
<dbReference type="Pfam" id="PF00534">
    <property type="entry name" value="Glycos_transf_1"/>
    <property type="match status" value="1"/>
</dbReference>
<dbReference type="InterPro" id="IPR001296">
    <property type="entry name" value="Glyco_trans_1"/>
</dbReference>
<evidence type="ECO:0000256" key="1">
    <source>
        <dbReference type="ARBA" id="ARBA00022679"/>
    </source>
</evidence>
<dbReference type="GO" id="GO:0016757">
    <property type="term" value="F:glycosyltransferase activity"/>
    <property type="evidence" value="ECO:0007669"/>
    <property type="project" value="InterPro"/>
</dbReference>
<dbReference type="OrthoDB" id="9811239at2"/>
<organism evidence="3 4">
    <name type="scientific">Algibacter pectinivorans</name>
    <dbReference type="NCBI Taxonomy" id="870482"/>
    <lineage>
        <taxon>Bacteria</taxon>
        <taxon>Pseudomonadati</taxon>
        <taxon>Bacteroidota</taxon>
        <taxon>Flavobacteriia</taxon>
        <taxon>Flavobacteriales</taxon>
        <taxon>Flavobacteriaceae</taxon>
        <taxon>Algibacter</taxon>
    </lineage>
</organism>
<dbReference type="RefSeq" id="WP_092849339.1">
    <property type="nucleotide sequence ID" value="NZ_FOMI01000002.1"/>
</dbReference>
<dbReference type="Proteomes" id="UP000199439">
    <property type="component" value="Unassembled WGS sequence"/>
</dbReference>
<evidence type="ECO:0000313" key="3">
    <source>
        <dbReference type="EMBL" id="SFC95988.1"/>
    </source>
</evidence>
<dbReference type="STRING" id="870482.SAMN04487987_102239"/>
<feature type="domain" description="Glycosyl transferase family 1" evidence="2">
    <location>
        <begin position="185"/>
        <end position="349"/>
    </location>
</feature>
<reference evidence="4" key="1">
    <citation type="submission" date="2016-10" db="EMBL/GenBank/DDBJ databases">
        <authorList>
            <person name="Varghese N."/>
            <person name="Submissions S."/>
        </authorList>
    </citation>
    <scope>NUCLEOTIDE SEQUENCE [LARGE SCALE GENOMIC DNA]</scope>
    <source>
        <strain evidence="4">DSM 25730</strain>
    </source>
</reference>
<keyword evidence="4" id="KW-1185">Reference proteome</keyword>
<gene>
    <name evidence="3" type="ORF">SAMN04487987_102239</name>
</gene>
<dbReference type="EMBL" id="FOMI01000002">
    <property type="protein sequence ID" value="SFC95988.1"/>
    <property type="molecule type" value="Genomic_DNA"/>
</dbReference>
<dbReference type="PANTHER" id="PTHR46401:SF2">
    <property type="entry name" value="GLYCOSYLTRANSFERASE WBBK-RELATED"/>
    <property type="match status" value="1"/>
</dbReference>